<dbReference type="SUPFAM" id="SSF50998">
    <property type="entry name" value="Quinoprotein alcohol dehydrogenase-like"/>
    <property type="match status" value="1"/>
</dbReference>
<dbReference type="InterPro" id="IPR015943">
    <property type="entry name" value="WD40/YVTN_repeat-like_dom_sf"/>
</dbReference>
<dbReference type="Proteomes" id="UP000217545">
    <property type="component" value="Chromosome"/>
</dbReference>
<evidence type="ECO:0000313" key="2">
    <source>
        <dbReference type="EMBL" id="ATF05564.1"/>
    </source>
</evidence>
<feature type="domain" description="Pyrrolo-quinoline quinone repeat" evidence="1">
    <location>
        <begin position="378"/>
        <end position="439"/>
    </location>
</feature>
<dbReference type="InterPro" id="IPR011047">
    <property type="entry name" value="Quinoprotein_ADH-like_sf"/>
</dbReference>
<gene>
    <name evidence="2" type="ORF">PhaeoP63_01483</name>
</gene>
<organism evidence="2 3">
    <name type="scientific">Phaeobacter gallaeciensis</name>
    <dbReference type="NCBI Taxonomy" id="60890"/>
    <lineage>
        <taxon>Bacteria</taxon>
        <taxon>Pseudomonadati</taxon>
        <taxon>Pseudomonadota</taxon>
        <taxon>Alphaproteobacteria</taxon>
        <taxon>Rhodobacterales</taxon>
        <taxon>Roseobacteraceae</taxon>
        <taxon>Phaeobacter</taxon>
    </lineage>
</organism>
<feature type="domain" description="Pyrrolo-quinoline quinone repeat" evidence="1">
    <location>
        <begin position="122"/>
        <end position="358"/>
    </location>
</feature>
<dbReference type="EMBL" id="CP010784">
    <property type="protein sequence ID" value="ATF05564.1"/>
    <property type="molecule type" value="Genomic_DNA"/>
</dbReference>
<proteinExistence type="predicted"/>
<evidence type="ECO:0000313" key="3">
    <source>
        <dbReference type="Proteomes" id="UP000217545"/>
    </source>
</evidence>
<dbReference type="Gene3D" id="2.130.10.10">
    <property type="entry name" value="YVTN repeat-like/Quinoprotein amine dehydrogenase"/>
    <property type="match status" value="1"/>
</dbReference>
<dbReference type="PANTHER" id="PTHR34512:SF30">
    <property type="entry name" value="OUTER MEMBRANE PROTEIN ASSEMBLY FACTOR BAMB"/>
    <property type="match status" value="1"/>
</dbReference>
<sequence length="440" mass="45282">MTAVTSFWGARGILTGSALALILSACAEPEVILRGERLDLRDDSVTVVSNESRAIALPATRNNASWPQGPGIEGLRPAHPALAAAPRAIWSTSIGDGDSRRQRITATPVVGDGRIYTLDSGAKVSAVSPAGALQWQSELLPASDSSGQATGGGLAYDGGVLYVSSGYGVLTALDAASGATIWRQELEATGSGQPTVRDGLVYLVAGDDTGWAVHAKDGRIAWQVQATPSPSNILGAPAPAVTSDLAIFAFGSGDLTATFRKGGLRRWNASVAGKRIGRTISRISDVTGAPVVSGNRMYVGNQSGRTAAFDLGSGDRLWTAPHGAVDPVWAIAGNVFLISDLGQLVRLDADSGAGVWATDLPGYLKDKPRKRGAVVAHHGPVMAGGQVVVASNDGFLRFFSPESGALLRSVAVPGGASTAPVVVNGTLYVVSTKGELHAFR</sequence>
<dbReference type="AlphaFoldDB" id="A0AAC9Z9W4"/>
<dbReference type="PANTHER" id="PTHR34512">
    <property type="entry name" value="CELL SURFACE PROTEIN"/>
    <property type="match status" value="1"/>
</dbReference>
<evidence type="ECO:0000259" key="1">
    <source>
        <dbReference type="Pfam" id="PF13360"/>
    </source>
</evidence>
<protein>
    <submittedName>
        <fullName evidence="2">Quinoprotein</fullName>
    </submittedName>
</protein>
<accession>A0AAC9Z9W4</accession>
<name>A0AAC9Z9W4_9RHOB</name>
<dbReference type="InterPro" id="IPR002372">
    <property type="entry name" value="PQQ_rpt_dom"/>
</dbReference>
<dbReference type="Pfam" id="PF13360">
    <property type="entry name" value="PQQ_2"/>
    <property type="match status" value="2"/>
</dbReference>
<dbReference type="RefSeq" id="WP_024096941.1">
    <property type="nucleotide sequence ID" value="NZ_CP010588.1"/>
</dbReference>
<dbReference type="InterPro" id="IPR018391">
    <property type="entry name" value="PQQ_b-propeller_rpt"/>
</dbReference>
<dbReference type="GeneID" id="31845907"/>
<dbReference type="SMART" id="SM00564">
    <property type="entry name" value="PQQ"/>
    <property type="match status" value="6"/>
</dbReference>
<reference evidence="2 3" key="1">
    <citation type="journal article" date="2017" name="Front. Microbiol.">
        <title>Phaeobacter piscinae sp. nov., a species of the Roseobacter group and potential aquaculture probiont.</title>
        <authorList>
            <person name="Sonnenschein E.C."/>
            <person name="Phippen C.B.W."/>
            <person name="Nielsen K.F."/>
            <person name="Mateiu R.V."/>
            <person name="Melchiorsen J."/>
            <person name="Gram L."/>
            <person name="Overmann J."/>
            <person name="Freese H.M."/>
        </authorList>
    </citation>
    <scope>NUCLEOTIDE SEQUENCE [LARGE SCALE GENOMIC DNA]</scope>
    <source>
        <strain evidence="2 3">P63</strain>
    </source>
</reference>